<evidence type="ECO:0000256" key="5">
    <source>
        <dbReference type="ARBA" id="ARBA00022483"/>
    </source>
</evidence>
<dbReference type="GO" id="GO:0006887">
    <property type="term" value="P:exocytosis"/>
    <property type="evidence" value="ECO:0007669"/>
    <property type="project" value="UniProtKB-KW"/>
</dbReference>
<dbReference type="AlphaFoldDB" id="A0A7M7SYH5"/>
<dbReference type="RefSeq" id="XP_030840684.1">
    <property type="nucleotide sequence ID" value="XM_030984824.1"/>
</dbReference>
<evidence type="ECO:0000259" key="9">
    <source>
        <dbReference type="PROSITE" id="PS51258"/>
    </source>
</evidence>
<evidence type="ECO:0000256" key="4">
    <source>
        <dbReference type="ARBA" id="ARBA00005823"/>
    </source>
</evidence>
<comment type="subcellular location">
    <subcellularLocation>
        <location evidence="2">Cytoplasm</location>
    </subcellularLocation>
    <subcellularLocation>
        <location evidence="3">Late endosome</location>
    </subcellularLocation>
    <subcellularLocation>
        <location evidence="1">Recycling endosome</location>
    </subcellularLocation>
</comment>
<dbReference type="GO" id="GO:0055037">
    <property type="term" value="C:recycling endosome"/>
    <property type="evidence" value="ECO:0007669"/>
    <property type="project" value="UniProtKB-SubCell"/>
</dbReference>
<sequence length="1203" mass="137124">MIRRRGRSQSIYHIVEKDADVDEDEHIDIQESSEKVAAMDGKFFEQFIALRFADGEAGQDTFKPIQDSSANNNSAIDFTQCRGIYKDISRPTHKEAEFFYKSALITINQRLGVNYEMKDLPNAQLFKYAQETLNVNPQEHEALLERVSNSLPPALIMVVDVISAKGLLAKDSNGLSDPFCVLGIVALWRENTSEGGKHKMSHSRHDLLLDHASKDSLCVTEVKEKTLCPTWREQFRFDVGDVNNEQLQVEVWDHDEDSSVGQLIKKNACDVSNLKGMGRFFKEIAQSAKKDGKNLDDFLGWVTIPLNTISSQGLDCSFPLQSRGKSKVEGELKLKLQLALKKDAPKASTEAMGAAHQYLWYNFTHHEVCDNAMTEYRWSGQLPPAPRAVLHQLAQQQQLPEIYQLASQWIAYSQQCVLPRLDLNVMLSIITGITNLWDKGPPDEQMVTYLHKSCSEFVEHSMRMLQKQHEAFPFRDTQAVLQLHLLLRCMVLIKQLSEKLSWGIFKENVKDLITDAIKTSTKDWCEKQILLCEEVHEAKKNILFQDDEDFEGDDGEETEESKKVAILVNLIENMINHVKVQIRQPSIIYKKAFDIDFTMLIHTELAEKIMAEIKDVVSRVGKLSRNDSHQTAIALFSLFLAVRGFHTAADRSYRSDLETKNYHMVFKKSVEQWFELARSKARARIQKAVEVDEVRLVDSMVKHSSSAVDATTTFVQIKEFWTKLNWPDKNGAYVFVAKVTDDIRQGAVDYANIIHRKLNENKFYDDEGRFDVTDQLCIAVNNIEQVRRYLSSLPVQLDFERVLDGLLIEHGSVGSEQCGLTLHTMLASADEDMLNVIGKVVRHVGQKMEPDFRKYTAPLMSAPPESNLDDVITPLMEYLDSNLITLHSCLLKANFQRILEELWLVVLNILKEMVNSGYKTLNQHPLIGQRMHDAYDVIGNFFHAEGKGLPMKVIECQAFKEAMGKLGKFGTSTKRLIEDYLMARGMQQEAANQSDSPLGTLTIKCNYKQSQQKLRVRVMNATQIRPMDDNGLSDPYVIVYLQPHHVFPQTHFQKTQVIKKTLHPLFDETFEFNVPHNQVLSYGATVHFVLMDYDFLTNDSLSDTPCSNVPHNQVLSYGATVHFVLMDYDFLKNDFGGEAYLQINDVPGVHGKKSKNLGEESPILLHLLPGVTKEDEAWMYVQTLKERSSDKEAAEFLKLHKIK</sequence>
<dbReference type="InParanoid" id="A0A7M7SYH5"/>
<evidence type="ECO:0000256" key="3">
    <source>
        <dbReference type="ARBA" id="ARBA00004603"/>
    </source>
</evidence>
<evidence type="ECO:0000256" key="7">
    <source>
        <dbReference type="ARBA" id="ARBA00022753"/>
    </source>
</evidence>
<dbReference type="CDD" id="cd04009">
    <property type="entry name" value="C2B_Munc13-like"/>
    <property type="match status" value="1"/>
</dbReference>
<name>A0A7M7SYH5_STRPU</name>
<dbReference type="InterPro" id="IPR052095">
    <property type="entry name" value="UNC-13_domain"/>
</dbReference>
<keyword evidence="6" id="KW-0963">Cytoplasm</keyword>
<keyword evidence="7" id="KW-0967">Endosome</keyword>
<feature type="domain" description="C2" evidence="8">
    <location>
        <begin position="137"/>
        <end position="284"/>
    </location>
</feature>
<comment type="similarity">
    <text evidence="4">Belongs to the unc-13 family.</text>
</comment>
<dbReference type="FunCoup" id="A0A7M7SYH5">
    <property type="interactions" value="378"/>
</dbReference>
<dbReference type="EnsemblMetazoa" id="XM_030984825">
    <property type="protein sequence ID" value="XP_030840685"/>
    <property type="gene ID" value="LOC585875"/>
</dbReference>
<dbReference type="OMA" id="AMCYSEM"/>
<feature type="domain" description="MHD1" evidence="9">
    <location>
        <begin position="636"/>
        <end position="754"/>
    </location>
</feature>
<keyword evidence="5" id="KW-0268">Exocytosis</keyword>
<dbReference type="CDD" id="cd08676">
    <property type="entry name" value="C2A_Munc13-like"/>
    <property type="match status" value="1"/>
</dbReference>
<dbReference type="RefSeq" id="XP_030840685.1">
    <property type="nucleotide sequence ID" value="XM_030984825.1"/>
</dbReference>
<dbReference type="Gene3D" id="2.60.40.150">
    <property type="entry name" value="C2 domain"/>
    <property type="match status" value="2"/>
</dbReference>
<evidence type="ECO:0000256" key="2">
    <source>
        <dbReference type="ARBA" id="ARBA00004496"/>
    </source>
</evidence>
<reference evidence="12" key="1">
    <citation type="submission" date="2015-02" db="EMBL/GenBank/DDBJ databases">
        <title>Genome sequencing for Strongylocentrotus purpuratus.</title>
        <authorList>
            <person name="Murali S."/>
            <person name="Liu Y."/>
            <person name="Vee V."/>
            <person name="English A."/>
            <person name="Wang M."/>
            <person name="Skinner E."/>
            <person name="Han Y."/>
            <person name="Muzny D.M."/>
            <person name="Worley K.C."/>
            <person name="Gibbs R.A."/>
        </authorList>
    </citation>
    <scope>NUCLEOTIDE SEQUENCE</scope>
</reference>
<evidence type="ECO:0000313" key="12">
    <source>
        <dbReference type="Proteomes" id="UP000007110"/>
    </source>
</evidence>
<accession>A0A7M7SYH5</accession>
<dbReference type="GO" id="GO:0005770">
    <property type="term" value="C:late endosome"/>
    <property type="evidence" value="ECO:0007669"/>
    <property type="project" value="UniProtKB-SubCell"/>
</dbReference>
<dbReference type="PANTHER" id="PTHR45999">
    <property type="entry name" value="UNC-13-4A, ISOFORM B"/>
    <property type="match status" value="1"/>
</dbReference>
<dbReference type="Proteomes" id="UP000007110">
    <property type="component" value="Unassembled WGS sequence"/>
</dbReference>
<dbReference type="InterPro" id="IPR035892">
    <property type="entry name" value="C2_domain_sf"/>
</dbReference>
<dbReference type="GeneID" id="585875"/>
<dbReference type="RefSeq" id="XP_030840686.1">
    <property type="nucleotide sequence ID" value="XM_030984826.1"/>
</dbReference>
<dbReference type="Pfam" id="PF06292">
    <property type="entry name" value="MUN"/>
    <property type="match status" value="1"/>
</dbReference>
<reference evidence="11" key="2">
    <citation type="submission" date="2021-01" db="UniProtKB">
        <authorList>
            <consortium name="EnsemblMetazoa"/>
        </authorList>
    </citation>
    <scope>IDENTIFICATION</scope>
</reference>
<dbReference type="PROSITE" id="PS50004">
    <property type="entry name" value="C2"/>
    <property type="match status" value="2"/>
</dbReference>
<dbReference type="InterPro" id="IPR010439">
    <property type="entry name" value="MUN_dom"/>
</dbReference>
<dbReference type="PROSITE" id="PS51258">
    <property type="entry name" value="MHD1"/>
    <property type="match status" value="1"/>
</dbReference>
<feature type="domain" description="C2" evidence="8">
    <location>
        <begin position="997"/>
        <end position="1125"/>
    </location>
</feature>
<dbReference type="SUPFAM" id="SSF49562">
    <property type="entry name" value="C2 domain (Calcium/lipid-binding domain, CaLB)"/>
    <property type="match status" value="2"/>
</dbReference>
<dbReference type="GO" id="GO:0099503">
    <property type="term" value="C:secretory vesicle"/>
    <property type="evidence" value="ECO:0000318"/>
    <property type="project" value="GO_Central"/>
</dbReference>
<dbReference type="InterPro" id="IPR014772">
    <property type="entry name" value="Munc13_dom-2"/>
</dbReference>
<protein>
    <submittedName>
        <fullName evidence="11">Uncharacterized protein</fullName>
    </submittedName>
</protein>
<evidence type="ECO:0000256" key="1">
    <source>
        <dbReference type="ARBA" id="ARBA00004172"/>
    </source>
</evidence>
<organism evidence="11 12">
    <name type="scientific">Strongylocentrotus purpuratus</name>
    <name type="common">Purple sea urchin</name>
    <dbReference type="NCBI Taxonomy" id="7668"/>
    <lineage>
        <taxon>Eukaryota</taxon>
        <taxon>Metazoa</taxon>
        <taxon>Echinodermata</taxon>
        <taxon>Eleutherozoa</taxon>
        <taxon>Echinozoa</taxon>
        <taxon>Echinoidea</taxon>
        <taxon>Euechinoidea</taxon>
        <taxon>Echinacea</taxon>
        <taxon>Camarodonta</taxon>
        <taxon>Echinidea</taxon>
        <taxon>Strongylocentrotidae</taxon>
        <taxon>Strongylocentrotus</taxon>
    </lineage>
</organism>
<dbReference type="Gene3D" id="1.10.357.50">
    <property type="match status" value="1"/>
</dbReference>
<dbReference type="PANTHER" id="PTHR45999:SF4">
    <property type="entry name" value="UNC-13-4A, ISOFORM B"/>
    <property type="match status" value="1"/>
</dbReference>
<evidence type="ECO:0000256" key="6">
    <source>
        <dbReference type="ARBA" id="ARBA00022490"/>
    </source>
</evidence>
<feature type="domain" description="MHD2" evidence="10">
    <location>
        <begin position="869"/>
        <end position="980"/>
    </location>
</feature>
<dbReference type="KEGG" id="spu:585875"/>
<dbReference type="PROSITE" id="PS51259">
    <property type="entry name" value="MHD2"/>
    <property type="match status" value="1"/>
</dbReference>
<dbReference type="OrthoDB" id="7976202at2759"/>
<dbReference type="SMART" id="SM00239">
    <property type="entry name" value="C2"/>
    <property type="match status" value="2"/>
</dbReference>
<keyword evidence="12" id="KW-1185">Reference proteome</keyword>
<dbReference type="EnsemblMetazoa" id="XM_030984824">
    <property type="protein sequence ID" value="XP_030840684"/>
    <property type="gene ID" value="LOC585875"/>
</dbReference>
<dbReference type="InterPro" id="IPR000008">
    <property type="entry name" value="C2_dom"/>
</dbReference>
<evidence type="ECO:0000259" key="8">
    <source>
        <dbReference type="PROSITE" id="PS50004"/>
    </source>
</evidence>
<dbReference type="Pfam" id="PF00168">
    <property type="entry name" value="C2"/>
    <property type="match status" value="2"/>
</dbReference>
<evidence type="ECO:0000259" key="10">
    <source>
        <dbReference type="PROSITE" id="PS51259"/>
    </source>
</evidence>
<dbReference type="EnsemblMetazoa" id="XM_030984826">
    <property type="protein sequence ID" value="XP_030840686"/>
    <property type="gene ID" value="LOC585875"/>
</dbReference>
<proteinExistence type="inferred from homology"/>
<evidence type="ECO:0000313" key="11">
    <source>
        <dbReference type="EnsemblMetazoa" id="XP_030840685"/>
    </source>
</evidence>
<dbReference type="InterPro" id="IPR014770">
    <property type="entry name" value="Munc13_1"/>
</dbReference>